<evidence type="ECO:0000313" key="2">
    <source>
        <dbReference type="EMBL" id="CAG6703317.1"/>
    </source>
</evidence>
<protein>
    <submittedName>
        <fullName evidence="2">Uncharacterized protein</fullName>
    </submittedName>
</protein>
<proteinExistence type="predicted"/>
<evidence type="ECO:0000256" key="1">
    <source>
        <dbReference type="SAM" id="Phobius"/>
    </source>
</evidence>
<keyword evidence="1" id="KW-1133">Transmembrane helix</keyword>
<sequence length="126" mass="14175">MLVCPSKGCAVSTILILVPFLVFSVQNNLLLLVQIFSNSIQGRRYIILFSVSIESPLSCLEIHIESSTSNLFGNGFPCSAIPQFVVSSCSLEYVVSFSFTIFQFLFMSRYFNKIINLNKHNSMHVH</sequence>
<accession>A0A8D8UIS1</accession>
<name>A0A8D8UIS1_9HEMI</name>
<feature type="transmembrane region" description="Helical" evidence="1">
    <location>
        <begin position="84"/>
        <end position="106"/>
    </location>
</feature>
<feature type="transmembrane region" description="Helical" evidence="1">
    <location>
        <begin position="45"/>
        <end position="64"/>
    </location>
</feature>
<keyword evidence="1" id="KW-0472">Membrane</keyword>
<reference evidence="2" key="1">
    <citation type="submission" date="2021-05" db="EMBL/GenBank/DDBJ databases">
        <authorList>
            <person name="Alioto T."/>
            <person name="Alioto T."/>
            <person name="Gomez Garrido J."/>
        </authorList>
    </citation>
    <scope>NUCLEOTIDE SEQUENCE</scope>
</reference>
<keyword evidence="1" id="KW-0812">Transmembrane</keyword>
<organism evidence="2">
    <name type="scientific">Cacopsylla melanoneura</name>
    <dbReference type="NCBI Taxonomy" id="428564"/>
    <lineage>
        <taxon>Eukaryota</taxon>
        <taxon>Metazoa</taxon>
        <taxon>Ecdysozoa</taxon>
        <taxon>Arthropoda</taxon>
        <taxon>Hexapoda</taxon>
        <taxon>Insecta</taxon>
        <taxon>Pterygota</taxon>
        <taxon>Neoptera</taxon>
        <taxon>Paraneoptera</taxon>
        <taxon>Hemiptera</taxon>
        <taxon>Sternorrhyncha</taxon>
        <taxon>Psylloidea</taxon>
        <taxon>Psyllidae</taxon>
        <taxon>Psyllinae</taxon>
        <taxon>Cacopsylla</taxon>
    </lineage>
</organism>
<feature type="transmembrane region" description="Helical" evidence="1">
    <location>
        <begin position="12"/>
        <end position="33"/>
    </location>
</feature>
<dbReference type="EMBL" id="HBUF01340938">
    <property type="protein sequence ID" value="CAG6703317.1"/>
    <property type="molecule type" value="Transcribed_RNA"/>
</dbReference>
<dbReference type="AlphaFoldDB" id="A0A8D8UIS1"/>